<dbReference type="AlphaFoldDB" id="A0A1M7BLE7"/>
<dbReference type="SUPFAM" id="SSF53850">
    <property type="entry name" value="Periplasmic binding protein-like II"/>
    <property type="match status" value="1"/>
</dbReference>
<dbReference type="Proteomes" id="UP000184206">
    <property type="component" value="Unassembled WGS sequence"/>
</dbReference>
<dbReference type="GO" id="GO:0055085">
    <property type="term" value="P:transmembrane transport"/>
    <property type="evidence" value="ECO:0007669"/>
    <property type="project" value="InterPro"/>
</dbReference>
<gene>
    <name evidence="4" type="ORF">SAMN02745189_00486</name>
</gene>
<dbReference type="RefSeq" id="WP_072707921.1">
    <property type="nucleotide sequence ID" value="NZ_FRCF01000002.1"/>
</dbReference>
<keyword evidence="2 3" id="KW-0732">Signal</keyword>
<dbReference type="EMBL" id="FRCF01000002">
    <property type="protein sequence ID" value="SHL55389.1"/>
    <property type="molecule type" value="Genomic_DNA"/>
</dbReference>
<dbReference type="Gene3D" id="3.40.190.10">
    <property type="entry name" value="Periplasmic binding protein-like II"/>
    <property type="match status" value="2"/>
</dbReference>
<comment type="similarity">
    <text evidence="1">Belongs to the phosphate/phosphite/phosphonate binding protein family.</text>
</comment>
<name>A0A1M7BLE7_9BACL</name>
<evidence type="ECO:0000313" key="4">
    <source>
        <dbReference type="EMBL" id="SHL55389.1"/>
    </source>
</evidence>
<dbReference type="OrthoDB" id="9776786at2"/>
<evidence type="ECO:0000256" key="2">
    <source>
        <dbReference type="ARBA" id="ARBA00022729"/>
    </source>
</evidence>
<dbReference type="GO" id="GO:0043190">
    <property type="term" value="C:ATP-binding cassette (ABC) transporter complex"/>
    <property type="evidence" value="ECO:0007669"/>
    <property type="project" value="InterPro"/>
</dbReference>
<evidence type="ECO:0000313" key="5">
    <source>
        <dbReference type="Proteomes" id="UP000184206"/>
    </source>
</evidence>
<dbReference type="PANTHER" id="PTHR35841">
    <property type="entry name" value="PHOSPHONATES-BINDING PERIPLASMIC PROTEIN"/>
    <property type="match status" value="1"/>
</dbReference>
<feature type="signal peptide" evidence="3">
    <location>
        <begin position="1"/>
        <end position="18"/>
    </location>
</feature>
<dbReference type="STRING" id="1123231.SAMN02745189_00486"/>
<reference evidence="4 5" key="1">
    <citation type="submission" date="2016-11" db="EMBL/GenBank/DDBJ databases">
        <authorList>
            <person name="Jaros S."/>
            <person name="Januszkiewicz K."/>
            <person name="Wedrychowicz H."/>
        </authorList>
    </citation>
    <scope>NUCLEOTIDE SEQUENCE [LARGE SCALE GENOMIC DNA]</scope>
    <source>
        <strain evidence="4 5">DSM 16010</strain>
    </source>
</reference>
<dbReference type="NCBIfam" id="TIGR01098">
    <property type="entry name" value="3A0109s03R"/>
    <property type="match status" value="1"/>
</dbReference>
<sequence>MKRISLLLMGILFTAVLAACSGQTEAGDAVDASDGDGEARGDDWPESVSFAVAGIEGQEELLLRFEAFEETMEDMLDTDVELFALSDRTVSSTALEYDQVDIVLSGPSEYILSKEAKPEIELAGGVHRAEGHYHVVFIASEESGIESLDDAVGKTIAMKDTGSTSGHIGPSGILVDEGYDLDADFDIQLLGDNALESLLNGEVDVMADGVKHWHTIQEEGLGDEYRLIYEGEPLPADPFILNDTLPQAFKDEFLNILMENEEEVLNAILSSEENDKYEDGGIIEASDEDYDNMRETYEILGLEIEE</sequence>
<feature type="chain" id="PRO_5038949487" evidence="3">
    <location>
        <begin position="19"/>
        <end position="306"/>
    </location>
</feature>
<organism evidence="4 5">
    <name type="scientific">Lacicoccus alkaliphilus DSM 16010</name>
    <dbReference type="NCBI Taxonomy" id="1123231"/>
    <lineage>
        <taxon>Bacteria</taxon>
        <taxon>Bacillati</taxon>
        <taxon>Bacillota</taxon>
        <taxon>Bacilli</taxon>
        <taxon>Bacillales</taxon>
        <taxon>Salinicoccaceae</taxon>
        <taxon>Lacicoccus</taxon>
    </lineage>
</organism>
<keyword evidence="5" id="KW-1185">Reference proteome</keyword>
<dbReference type="InterPro" id="IPR005770">
    <property type="entry name" value="PhnD"/>
</dbReference>
<evidence type="ECO:0000256" key="3">
    <source>
        <dbReference type="SAM" id="SignalP"/>
    </source>
</evidence>
<dbReference type="PANTHER" id="PTHR35841:SF1">
    <property type="entry name" value="PHOSPHONATES-BINDING PERIPLASMIC PROTEIN"/>
    <property type="match status" value="1"/>
</dbReference>
<dbReference type="PROSITE" id="PS51257">
    <property type="entry name" value="PROKAR_LIPOPROTEIN"/>
    <property type="match status" value="1"/>
</dbReference>
<dbReference type="Pfam" id="PF12974">
    <property type="entry name" value="Phosphonate-bd"/>
    <property type="match status" value="1"/>
</dbReference>
<evidence type="ECO:0000256" key="1">
    <source>
        <dbReference type="ARBA" id="ARBA00007162"/>
    </source>
</evidence>
<proteinExistence type="inferred from homology"/>
<protein>
    <submittedName>
        <fullName evidence="4">Phosphonate transport system substrate-binding protein</fullName>
    </submittedName>
</protein>
<accession>A0A1M7BLE7</accession>